<dbReference type="InterPro" id="IPR032675">
    <property type="entry name" value="LRR_dom_sf"/>
</dbReference>
<dbReference type="PANTHER" id="PTHR31018">
    <property type="entry name" value="SPORULATION-SPECIFIC PROTEIN-RELATED"/>
    <property type="match status" value="1"/>
</dbReference>
<keyword evidence="2" id="KW-0134">Cell wall</keyword>
<proteinExistence type="predicted"/>
<dbReference type="RefSeq" id="WP_345228088.1">
    <property type="nucleotide sequence ID" value="NZ_BAABHA010000015.1"/>
</dbReference>
<name>A0ABP8JNR2_9BACT</name>
<dbReference type="Proteomes" id="UP001500454">
    <property type="component" value="Unassembled WGS sequence"/>
</dbReference>
<feature type="signal peptide" evidence="6">
    <location>
        <begin position="1"/>
        <end position="24"/>
    </location>
</feature>
<comment type="subcellular location">
    <subcellularLocation>
        <location evidence="1">Secreted</location>
        <location evidence="1">Cell wall</location>
    </subcellularLocation>
</comment>
<dbReference type="Gene3D" id="3.80.20.20">
    <property type="entry name" value="Receptor L-domain"/>
    <property type="match status" value="1"/>
</dbReference>
<dbReference type="InterPro" id="IPR051648">
    <property type="entry name" value="CWI-Assembly_Regulator"/>
</dbReference>
<accession>A0ABP8JNR2</accession>
<evidence type="ECO:0000256" key="2">
    <source>
        <dbReference type="ARBA" id="ARBA00022512"/>
    </source>
</evidence>
<dbReference type="InterPro" id="IPR036941">
    <property type="entry name" value="Rcpt_L-dom_sf"/>
</dbReference>
<keyword evidence="3" id="KW-0964">Secreted</keyword>
<keyword evidence="5" id="KW-0325">Glycoprotein</keyword>
<evidence type="ECO:0000256" key="3">
    <source>
        <dbReference type="ARBA" id="ARBA00022525"/>
    </source>
</evidence>
<evidence type="ECO:0000256" key="5">
    <source>
        <dbReference type="ARBA" id="ARBA00023180"/>
    </source>
</evidence>
<evidence type="ECO:0000313" key="8">
    <source>
        <dbReference type="Proteomes" id="UP001500454"/>
    </source>
</evidence>
<keyword evidence="8" id="KW-1185">Reference proteome</keyword>
<evidence type="ECO:0000256" key="6">
    <source>
        <dbReference type="SAM" id="SignalP"/>
    </source>
</evidence>
<gene>
    <name evidence="7" type="ORF">GCM10023186_45730</name>
</gene>
<sequence>MMKRLLLFAFFCACLTASITGAQAQTCNLAFNTQAQVNAYLASGNRCSTVDNLSITGAQRLSDGTLTPGVTDVSGLLHITAVTGIVQLQLNELANLGGLANIEQIGGNLMIGGAASATGLNIFPNLRRVGGEIRFMFNPALTSISGFGQLQSANILYIALNQNLTSVSGFGALTTLGYFYIAQNPALRSINGFQSLRTVTGGTQGGIAVNSMLWITNNPVLETIPDFASLASVEYLNIIENGRLLMVGALIGCARF</sequence>
<comment type="caution">
    <text evidence="7">The sequence shown here is derived from an EMBL/GenBank/DDBJ whole genome shotgun (WGS) entry which is preliminary data.</text>
</comment>
<evidence type="ECO:0000256" key="4">
    <source>
        <dbReference type="ARBA" id="ARBA00022729"/>
    </source>
</evidence>
<evidence type="ECO:0000313" key="7">
    <source>
        <dbReference type="EMBL" id="GAA4393794.1"/>
    </source>
</evidence>
<reference evidence="8" key="1">
    <citation type="journal article" date="2019" name="Int. J. Syst. Evol. Microbiol.">
        <title>The Global Catalogue of Microorganisms (GCM) 10K type strain sequencing project: providing services to taxonomists for standard genome sequencing and annotation.</title>
        <authorList>
            <consortium name="The Broad Institute Genomics Platform"/>
            <consortium name="The Broad Institute Genome Sequencing Center for Infectious Disease"/>
            <person name="Wu L."/>
            <person name="Ma J."/>
        </authorList>
    </citation>
    <scope>NUCLEOTIDE SEQUENCE [LARGE SCALE GENOMIC DNA]</scope>
    <source>
        <strain evidence="8">JCM 17924</strain>
    </source>
</reference>
<dbReference type="EMBL" id="BAABHA010000015">
    <property type="protein sequence ID" value="GAA4393794.1"/>
    <property type="molecule type" value="Genomic_DNA"/>
</dbReference>
<protein>
    <recommendedName>
        <fullName evidence="9">Receptor L-domain domain-containing protein</fullName>
    </recommendedName>
</protein>
<dbReference type="PANTHER" id="PTHR31018:SF3">
    <property type="entry name" value="RECEPTOR PROTEIN-TYROSINE KINASE"/>
    <property type="match status" value="1"/>
</dbReference>
<dbReference type="Gene3D" id="3.80.10.10">
    <property type="entry name" value="Ribonuclease Inhibitor"/>
    <property type="match status" value="1"/>
</dbReference>
<evidence type="ECO:0000256" key="1">
    <source>
        <dbReference type="ARBA" id="ARBA00004191"/>
    </source>
</evidence>
<keyword evidence="4 6" id="KW-0732">Signal</keyword>
<feature type="chain" id="PRO_5046574520" description="Receptor L-domain domain-containing protein" evidence="6">
    <location>
        <begin position="25"/>
        <end position="256"/>
    </location>
</feature>
<dbReference type="SUPFAM" id="SSF52058">
    <property type="entry name" value="L domain-like"/>
    <property type="match status" value="2"/>
</dbReference>
<organism evidence="7 8">
    <name type="scientific">Hymenobacter koreensis</name>
    <dbReference type="NCBI Taxonomy" id="1084523"/>
    <lineage>
        <taxon>Bacteria</taxon>
        <taxon>Pseudomonadati</taxon>
        <taxon>Bacteroidota</taxon>
        <taxon>Cytophagia</taxon>
        <taxon>Cytophagales</taxon>
        <taxon>Hymenobacteraceae</taxon>
        <taxon>Hymenobacter</taxon>
    </lineage>
</organism>
<evidence type="ECO:0008006" key="9">
    <source>
        <dbReference type="Google" id="ProtNLM"/>
    </source>
</evidence>